<feature type="domain" description="SP-RING-type" evidence="5">
    <location>
        <begin position="1193"/>
        <end position="1240"/>
    </location>
</feature>
<feature type="compositionally biased region" description="Polar residues" evidence="4">
    <location>
        <begin position="924"/>
        <end position="942"/>
    </location>
</feature>
<organism evidence="7 8">
    <name type="scientific">Clonorchis sinensis</name>
    <name type="common">Chinese liver fluke</name>
    <dbReference type="NCBI Taxonomy" id="79923"/>
    <lineage>
        <taxon>Eukaryota</taxon>
        <taxon>Metazoa</taxon>
        <taxon>Spiralia</taxon>
        <taxon>Lophotrochozoa</taxon>
        <taxon>Platyhelminthes</taxon>
        <taxon>Trematoda</taxon>
        <taxon>Digenea</taxon>
        <taxon>Opisthorchiida</taxon>
        <taxon>Opisthorchiata</taxon>
        <taxon>Opisthorchiidae</taxon>
        <taxon>Clonorchis</taxon>
    </lineage>
</organism>
<dbReference type="GO" id="GO:0000785">
    <property type="term" value="C:chromatin"/>
    <property type="evidence" value="ECO:0007669"/>
    <property type="project" value="TreeGrafter"/>
</dbReference>
<feature type="compositionally biased region" description="Low complexity" evidence="4">
    <location>
        <begin position="413"/>
        <end position="427"/>
    </location>
</feature>
<dbReference type="OrthoDB" id="27975at2759"/>
<feature type="compositionally biased region" description="Polar residues" evidence="4">
    <location>
        <begin position="899"/>
        <end position="911"/>
    </location>
</feature>
<feature type="compositionally biased region" description="Low complexity" evidence="4">
    <location>
        <begin position="695"/>
        <end position="715"/>
    </location>
</feature>
<evidence type="ECO:0000256" key="3">
    <source>
        <dbReference type="ARBA" id="ARBA00022833"/>
    </source>
</evidence>
<dbReference type="Gene3D" id="3.30.40.10">
    <property type="entry name" value="Zinc/RING finger domain, C3HC4 (zinc finger)"/>
    <property type="match status" value="1"/>
</dbReference>
<evidence type="ECO:0000256" key="4">
    <source>
        <dbReference type="SAM" id="MobiDB-lite"/>
    </source>
</evidence>
<feature type="region of interest" description="Disordered" evidence="4">
    <location>
        <begin position="341"/>
        <end position="431"/>
    </location>
</feature>
<dbReference type="GO" id="GO:0008270">
    <property type="term" value="F:zinc ion binding"/>
    <property type="evidence" value="ECO:0007669"/>
    <property type="project" value="UniProtKB-KW"/>
</dbReference>
<dbReference type="Proteomes" id="UP000286415">
    <property type="component" value="Unassembled WGS sequence"/>
</dbReference>
<dbReference type="InterPro" id="IPR013083">
    <property type="entry name" value="Znf_RING/FYVE/PHD"/>
</dbReference>
<comment type="caution">
    <text evidence="7">The sequence shown here is derived from an EMBL/GenBank/DDBJ whole genome shotgun (WGS) entry which is preliminary data.</text>
</comment>
<feature type="region of interest" description="Disordered" evidence="4">
    <location>
        <begin position="1319"/>
        <end position="1429"/>
    </location>
</feature>
<accession>A0A8T1M1E3</accession>
<feature type="region of interest" description="Disordered" evidence="4">
    <location>
        <begin position="1480"/>
        <end position="1512"/>
    </location>
</feature>
<dbReference type="InterPro" id="IPR004181">
    <property type="entry name" value="Znf_MIZ"/>
</dbReference>
<gene>
    <name evidence="7" type="ORF">CSKR_108177</name>
</gene>
<dbReference type="GO" id="GO:0006357">
    <property type="term" value="P:regulation of transcription by RNA polymerase II"/>
    <property type="evidence" value="ECO:0007669"/>
    <property type="project" value="TreeGrafter"/>
</dbReference>
<keyword evidence="2" id="KW-0863">Zinc-finger</keyword>
<evidence type="ECO:0000259" key="6">
    <source>
        <dbReference type="Pfam" id="PF25527"/>
    </source>
</evidence>
<dbReference type="PANTHER" id="PTHR10782">
    <property type="entry name" value="ZINC FINGER MIZ DOMAIN-CONTAINING PROTEIN"/>
    <property type="match status" value="1"/>
</dbReference>
<dbReference type="Pfam" id="PF02891">
    <property type="entry name" value="zf-MIZ"/>
    <property type="match status" value="1"/>
</dbReference>
<dbReference type="PANTHER" id="PTHR10782:SF4">
    <property type="entry name" value="TONALLI, ISOFORM E"/>
    <property type="match status" value="1"/>
</dbReference>
<evidence type="ECO:0000259" key="5">
    <source>
        <dbReference type="Pfam" id="PF02891"/>
    </source>
</evidence>
<feature type="compositionally biased region" description="Low complexity" evidence="4">
    <location>
        <begin position="912"/>
        <end position="923"/>
    </location>
</feature>
<feature type="compositionally biased region" description="Polar residues" evidence="4">
    <location>
        <begin position="1323"/>
        <end position="1362"/>
    </location>
</feature>
<feature type="compositionally biased region" description="Polar residues" evidence="4">
    <location>
        <begin position="1791"/>
        <end position="1805"/>
    </location>
</feature>
<feature type="compositionally biased region" description="Polar residues" evidence="4">
    <location>
        <begin position="820"/>
        <end position="831"/>
    </location>
</feature>
<feature type="region of interest" description="Disordered" evidence="4">
    <location>
        <begin position="131"/>
        <end position="195"/>
    </location>
</feature>
<proteinExistence type="predicted"/>
<feature type="compositionally biased region" description="Polar residues" evidence="4">
    <location>
        <begin position="1420"/>
        <end position="1429"/>
    </location>
</feature>
<dbReference type="Pfam" id="PF25527">
    <property type="entry name" value="GBD-like_ZMIZ1_ZMIZ2"/>
    <property type="match status" value="1"/>
</dbReference>
<feature type="compositionally biased region" description="Polar residues" evidence="4">
    <location>
        <begin position="667"/>
        <end position="683"/>
    </location>
</feature>
<evidence type="ECO:0000313" key="7">
    <source>
        <dbReference type="EMBL" id="KAG5442581.1"/>
    </source>
</evidence>
<feature type="region of interest" description="Disordered" evidence="4">
    <location>
        <begin position="1853"/>
        <end position="1872"/>
    </location>
</feature>
<feature type="compositionally biased region" description="Polar residues" evidence="4">
    <location>
        <begin position="1554"/>
        <end position="1575"/>
    </location>
</feature>
<protein>
    <recommendedName>
        <fullName evidence="9">Zinc finger MIZ domain-containing protein 1</fullName>
    </recommendedName>
</protein>
<feature type="domain" description="ZMIZ1/ZMIZ2 GBD-like" evidence="6">
    <location>
        <begin position="1016"/>
        <end position="1104"/>
    </location>
</feature>
<evidence type="ECO:0000256" key="1">
    <source>
        <dbReference type="ARBA" id="ARBA00022723"/>
    </source>
</evidence>
<name>A0A8T1M1E3_CLOSI</name>
<dbReference type="EMBL" id="NIRI02000056">
    <property type="protein sequence ID" value="KAG5442581.1"/>
    <property type="molecule type" value="Genomic_DNA"/>
</dbReference>
<keyword evidence="3" id="KW-0862">Zinc</keyword>
<sequence length="1943" mass="204077">MMRPACAYPQFVQNNLQNGQDLYADREGFGFGIVCNQNPSVQTMQSTPGLYSMPAPGPAGMVGNSGTQHFQAASAFSTQTYSQMPPFSAQMPAEVMPQGALAPSFQTQQPTFQTVITPSGEKLISSNLPPGYARGSNLNGPINQPTSVPSSYGPLVGGPGNASNSVPQQRLPAGTTLAPVGNGRNLSQSPMTVRPGCTRPASGIADSNGFTNQSMYTPYPPGSNANNGVSVQVPYTISISNTAIPSTVSPGGNKSNMPPMAPYHSTQPLMPQSACAGTGHMGRSPCCPAGAPTMPQGTAGYSAQQPRPPICSSAYITGNYPVQHYASSASFRAGSCTLSGTQPPSLVQRPLQSPSPQVSKESPGLSGVQVHPSIAQQSAQLQSSQLSVCPSTPSDSSNPCSSYPSTVNCKGHGLPTPRSGSTGPSGSMFSNVTGCGLPSNMVGPHTSITPPGSIVLNGPGPPLGQSTVLGGCLPIGCESDVKLSSGVPDGCYLQSRPMSSGPRDPSISTLTANGPMGSCSDLLMSSTFPMSNSLNASNLVYAPNQQQIPILPGDFDAMNSNPSPMMMMTMNSSSPVPGGPLMNGAALPTGVMNIAMANSAPAPPPYHQTAPTSNCRSLGSSIFFGTSAMPSVTGATSIHSNGVTVLPDGSAGMTADRHFMSIPGDNTIVTTGSKQQPSGTTKTARPKRTRSNKTAPGAGRSKASAKKANAATASAISRPPLTGPNPDPFAMNIRMPTQQQPLRQKLSTWNMCPASMTANFPSGMTSPPLSLPIGADGRTGCISPASFSSPSGGVVMRPSSGPPVNSMFAGMPHAPLSSGPVDSNIRSTASPRQYPAGQGVSVQQQQHYAAPTNPGSTPPTGPPYFANQPNHPSQTSNLATSACTTAAAQQQMQSQLTNYPPTSRISSSLHFQSQPPSGPQQLPVTSNRLPTHPPNNSASRGFTGQPHGSEPISTDKLSAPPYSSPGPTATAPGVVPSVNLPGETDRLVCPITNGMVWGPTQISLADVMHQFLPGGIHVCRFEFDLTANHLNTIVGRSDLDIVVCSHLLSEPLQVCHWPSDAVQIRFNEYLLRLDRSSVGGGQSAHKVACVKQLCRPGRNQLEIAILGLGEDPSQAATMNKRHTMAGLLETHRFAAFMAHMPALNVLLDGLKRRRPAGVNALCDILEGRVGSRSESSGSLPSPARPTPVVAELNLVCPVFRTRMNVPGRIMGCEHVEAFDMEAFLRREVLWPRLNCPICRHKSPAGLDGLCIDTTILNALNLVHPAIETILVRSDGYWRLPAHISLDLPPDVDQWQPVIGPLTETVTQAFSSMAMIKTGDARGTQPSTATACTTPDWNTGVSTTPSTPQRTGQSRPNCLSRSKSGPVGAPPLTPGKEVISSPPWPVWSGSPSVQEKVGGPQSSESGSNEATGNVRQPGATRPSSQPITWLGMQSSPHEQRITLTPQHTQSPRSSSDSSNACQYPSTDLVDSKYQATLRQPISAYDSTIPHRSTDTFDGNSKARRSSTGSTRLTALGTETVSTLPTVPEHMIVSQTAQMGWSDSVSSSSRNGSPSRTPLSASHAGSSLPTSPTLVTRPVASSNSFSLASIPGVNMHPTDHMGPNVTSPSTSVGSVGVSVCQDSICKGLLREPSSFESKSPSVSAASTTTTYFSTITSEESSRAMSKPQDHALIEISEEEIVCRRSANEPECSKKPTSSLNMGLDFLLSEENSVVEQTANGAQNSNLIAQVQPLGDQSLLETGTISSDLNPLDACDRPHSCQRRNTPNIVPIPTTVSSASDDTAKTSYHGRRFSGSSDTNGHSTQLESNPVIKRIKLDPELIESEAIESDLKGGSSKNCLRDSSEDSQSVVFDLKKSEDEKTQLPSPFPKQLTSPSSVGVKQVFCKKEQGLQEEPCPNGSFTSTNDRFFNEHLCSDSIHSLSAQIDRIEAFLDESYIRFVENFPCV</sequence>
<feature type="compositionally biased region" description="Low complexity" evidence="4">
    <location>
        <begin position="373"/>
        <end position="405"/>
    </location>
</feature>
<reference evidence="7 8" key="1">
    <citation type="journal article" date="2018" name="Biotechnol. Adv.">
        <title>Improved genomic resources and new bioinformatic workflow for the carcinogenic parasite Clonorchis sinensis: Biotechnological implications.</title>
        <authorList>
            <person name="Wang D."/>
            <person name="Korhonen P.K."/>
            <person name="Gasser R.B."/>
            <person name="Young N.D."/>
        </authorList>
    </citation>
    <scope>NUCLEOTIDE SEQUENCE [LARGE SCALE GENOMIC DNA]</scope>
    <source>
        <strain evidence="7">Cs-k2</strain>
    </source>
</reference>
<feature type="region of interest" description="Disordered" evidence="4">
    <location>
        <begin position="665"/>
        <end position="722"/>
    </location>
</feature>
<dbReference type="GO" id="GO:0003712">
    <property type="term" value="F:transcription coregulator activity"/>
    <property type="evidence" value="ECO:0007669"/>
    <property type="project" value="TreeGrafter"/>
</dbReference>
<dbReference type="InterPro" id="IPR057847">
    <property type="entry name" value="ZMIZ1/ZMIZ2_GBD-like"/>
</dbReference>
<evidence type="ECO:0008006" key="9">
    <source>
        <dbReference type="Google" id="ProtNLM"/>
    </source>
</evidence>
<feature type="region of interest" description="Disordered" evidence="4">
    <location>
        <begin position="1537"/>
        <end position="1575"/>
    </location>
</feature>
<feature type="compositionally biased region" description="Low complexity" evidence="4">
    <location>
        <begin position="1540"/>
        <end position="1553"/>
    </location>
</feature>
<feature type="compositionally biased region" description="Polar residues" evidence="4">
    <location>
        <begin position="1760"/>
        <end position="1778"/>
    </location>
</feature>
<dbReference type="GO" id="GO:0016925">
    <property type="term" value="P:protein sumoylation"/>
    <property type="evidence" value="ECO:0007669"/>
    <property type="project" value="TreeGrafter"/>
</dbReference>
<feature type="region of interest" description="Disordered" evidence="4">
    <location>
        <begin position="805"/>
        <end position="976"/>
    </location>
</feature>
<dbReference type="GO" id="GO:0061665">
    <property type="term" value="F:SUMO ligase activity"/>
    <property type="evidence" value="ECO:0007669"/>
    <property type="project" value="TreeGrafter"/>
</dbReference>
<keyword evidence="8" id="KW-1185">Reference proteome</keyword>
<evidence type="ECO:0000313" key="8">
    <source>
        <dbReference type="Proteomes" id="UP000286415"/>
    </source>
</evidence>
<feature type="compositionally biased region" description="Polar residues" evidence="4">
    <location>
        <begin position="136"/>
        <end position="150"/>
    </location>
</feature>
<feature type="compositionally biased region" description="Polar residues" evidence="4">
    <location>
        <begin position="341"/>
        <end position="360"/>
    </location>
</feature>
<feature type="region of interest" description="Disordered" evidence="4">
    <location>
        <begin position="1756"/>
        <end position="1809"/>
    </location>
</feature>
<feature type="compositionally biased region" description="Polar residues" evidence="4">
    <location>
        <begin position="1399"/>
        <end position="1413"/>
    </location>
</feature>
<feature type="compositionally biased region" description="Low complexity" evidence="4">
    <location>
        <begin position="875"/>
        <end position="898"/>
    </location>
</feature>
<evidence type="ECO:0000256" key="2">
    <source>
        <dbReference type="ARBA" id="ARBA00022771"/>
    </source>
</evidence>
<feature type="region of interest" description="Disordered" evidence="4">
    <location>
        <begin position="1441"/>
        <end position="1464"/>
    </location>
</feature>
<reference evidence="7 8" key="2">
    <citation type="journal article" date="2021" name="Genomics">
        <title>High-quality reference genome for Clonorchis sinensis.</title>
        <authorList>
            <person name="Young N.D."/>
            <person name="Stroehlein A.J."/>
            <person name="Kinkar L."/>
            <person name="Wang T."/>
            <person name="Sohn W.M."/>
            <person name="Chang B.C.H."/>
            <person name="Kaur P."/>
            <person name="Weisz D."/>
            <person name="Dudchenko O."/>
            <person name="Aiden E.L."/>
            <person name="Korhonen P.K."/>
            <person name="Gasser R.B."/>
        </authorList>
    </citation>
    <scope>NUCLEOTIDE SEQUENCE [LARGE SCALE GENOMIC DNA]</scope>
    <source>
        <strain evidence="7">Cs-k2</strain>
    </source>
</reference>
<keyword evidence="1" id="KW-0479">Metal-binding</keyword>